<evidence type="ECO:0000256" key="7">
    <source>
        <dbReference type="ARBA" id="ARBA00048954"/>
    </source>
</evidence>
<evidence type="ECO:0000313" key="11">
    <source>
        <dbReference type="EMBL" id="CAG9608278.1"/>
    </source>
</evidence>
<dbReference type="InterPro" id="IPR027417">
    <property type="entry name" value="P-loop_NTPase"/>
</dbReference>
<dbReference type="InterPro" id="IPR014001">
    <property type="entry name" value="Helicase_ATP-bd"/>
</dbReference>
<keyword evidence="3 8" id="KW-0547">Nucleotide-binding</keyword>
<evidence type="ECO:0000256" key="5">
    <source>
        <dbReference type="ARBA" id="ARBA00022839"/>
    </source>
</evidence>
<comment type="caution">
    <text evidence="11">The sequence shown here is derived from an EMBL/GenBank/DDBJ whole genome shotgun (WGS) entry which is preliminary data.</text>
</comment>
<dbReference type="Pfam" id="PF00929">
    <property type="entry name" value="RNase_T"/>
    <property type="match status" value="1"/>
</dbReference>
<evidence type="ECO:0000256" key="4">
    <source>
        <dbReference type="ARBA" id="ARBA00022801"/>
    </source>
</evidence>
<dbReference type="GO" id="GO:0005524">
    <property type="term" value="F:ATP binding"/>
    <property type="evidence" value="ECO:0007669"/>
    <property type="project" value="UniProtKB-UniRule"/>
</dbReference>
<dbReference type="FunFam" id="3.30.420.10:FF:000045">
    <property type="entry name" value="3'-5' exonuclease DinG"/>
    <property type="match status" value="1"/>
</dbReference>
<dbReference type="SMART" id="SM00479">
    <property type="entry name" value="EXOIII"/>
    <property type="match status" value="1"/>
</dbReference>
<keyword evidence="5 8" id="KW-0269">Exonuclease</keyword>
<dbReference type="GO" id="GO:0003887">
    <property type="term" value="F:DNA-directed DNA polymerase activity"/>
    <property type="evidence" value="ECO:0007669"/>
    <property type="project" value="InterPro"/>
</dbReference>
<accession>A0A9C7G9M2</accession>
<comment type="similarity">
    <text evidence="8 9">Belongs to the helicase family. DinG subfamily. Type 2 sub-subfamily.</text>
</comment>
<comment type="caution">
    <text evidence="8">Lacks conserved residue(s) required for the propagation of feature annotation.</text>
</comment>
<dbReference type="Pfam" id="PF00270">
    <property type="entry name" value="DEAD"/>
    <property type="match status" value="1"/>
</dbReference>
<comment type="function">
    <text evidence="8 9">3'-5' exonuclease.</text>
</comment>
<gene>
    <name evidence="11" type="primary">dinG_2</name>
    <name evidence="8 9" type="synonym">dinG</name>
    <name evidence="11" type="ORF">NEOCIP111885_01970</name>
</gene>
<dbReference type="InterPro" id="IPR006054">
    <property type="entry name" value="DnaQ"/>
</dbReference>
<dbReference type="GO" id="GO:0016818">
    <property type="term" value="F:hydrolase activity, acting on acid anhydrides, in phosphorus-containing anhydrides"/>
    <property type="evidence" value="ECO:0007669"/>
    <property type="project" value="InterPro"/>
</dbReference>
<feature type="binding site" evidence="8">
    <location>
        <begin position="286"/>
        <end position="293"/>
    </location>
    <ligand>
        <name>ATP</name>
        <dbReference type="ChEBI" id="CHEBI:30616"/>
    </ligand>
</feature>
<comment type="cofactor">
    <cofactor evidence="1">
        <name>[4Fe-4S] cluster</name>
        <dbReference type="ChEBI" id="CHEBI:49883"/>
    </cofactor>
</comment>
<dbReference type="InterPro" id="IPR006555">
    <property type="entry name" value="ATP-dep_Helicase_C"/>
</dbReference>
<dbReference type="NCBIfam" id="TIGR00573">
    <property type="entry name" value="dnaq"/>
    <property type="match status" value="1"/>
</dbReference>
<dbReference type="AlphaFoldDB" id="A0A9C7G9M2"/>
<evidence type="ECO:0000256" key="2">
    <source>
        <dbReference type="ARBA" id="ARBA00022722"/>
    </source>
</evidence>
<dbReference type="InterPro" id="IPR012337">
    <property type="entry name" value="RNaseH-like_sf"/>
</dbReference>
<protein>
    <recommendedName>
        <fullName evidence="8 9">3'-5' exonuclease DinG</fullName>
        <ecNumber evidence="8 9">3.1.-.-</ecNumber>
    </recommendedName>
</protein>
<evidence type="ECO:0000313" key="12">
    <source>
        <dbReference type="Proteomes" id="UP000789845"/>
    </source>
</evidence>
<dbReference type="InterPro" id="IPR014013">
    <property type="entry name" value="Helic_SF1/SF2_ATP-bd_DinG/Rad3"/>
</dbReference>
<proteinExistence type="inferred from homology"/>
<dbReference type="CDD" id="cd06127">
    <property type="entry name" value="DEDDh"/>
    <property type="match status" value="1"/>
</dbReference>
<dbReference type="PROSITE" id="PS51193">
    <property type="entry name" value="HELICASE_ATP_BIND_2"/>
    <property type="match status" value="1"/>
</dbReference>
<dbReference type="SMART" id="SM00491">
    <property type="entry name" value="HELICc2"/>
    <property type="match status" value="1"/>
</dbReference>
<dbReference type="Proteomes" id="UP000789845">
    <property type="component" value="Unassembled WGS sequence"/>
</dbReference>
<feature type="domain" description="Helicase ATP-binding" evidence="10">
    <location>
        <begin position="251"/>
        <end position="513"/>
    </location>
</feature>
<dbReference type="NCBIfam" id="TIGR01407">
    <property type="entry name" value="dinG_rel"/>
    <property type="match status" value="1"/>
</dbReference>
<keyword evidence="6 8" id="KW-0067">ATP-binding</keyword>
<keyword evidence="4 8" id="KW-0378">Hydrolase</keyword>
<dbReference type="Pfam" id="PF13307">
    <property type="entry name" value="Helicase_C_2"/>
    <property type="match status" value="1"/>
</dbReference>
<keyword evidence="2 8" id="KW-0540">Nuclease</keyword>
<dbReference type="GO" id="GO:0008408">
    <property type="term" value="F:3'-5' exonuclease activity"/>
    <property type="evidence" value="ECO:0007669"/>
    <property type="project" value="UniProtKB-UniRule"/>
</dbReference>
<name>A0A9C7G9M2_9BACI</name>
<dbReference type="GO" id="GO:0003677">
    <property type="term" value="F:DNA binding"/>
    <property type="evidence" value="ECO:0007669"/>
    <property type="project" value="InterPro"/>
</dbReference>
<keyword evidence="12" id="KW-1185">Reference proteome</keyword>
<reference evidence="11" key="1">
    <citation type="submission" date="2021-10" db="EMBL/GenBank/DDBJ databases">
        <authorList>
            <person name="Criscuolo A."/>
        </authorList>
    </citation>
    <scope>NUCLEOTIDE SEQUENCE</scope>
    <source>
        <strain evidence="11">CIP111885</strain>
    </source>
</reference>
<dbReference type="InterPro" id="IPR011545">
    <property type="entry name" value="DEAD/DEAH_box_helicase_dom"/>
</dbReference>
<dbReference type="SMART" id="SM00487">
    <property type="entry name" value="DEXDc"/>
    <property type="match status" value="1"/>
</dbReference>
<dbReference type="PANTHER" id="PTHR11472:SF34">
    <property type="entry name" value="REGULATOR OF TELOMERE ELONGATION HELICASE 1"/>
    <property type="match status" value="1"/>
</dbReference>
<dbReference type="HAMAP" id="MF_02206">
    <property type="entry name" value="DinG_exonucl"/>
    <property type="match status" value="1"/>
</dbReference>
<dbReference type="Gene3D" id="3.30.420.10">
    <property type="entry name" value="Ribonuclease H-like superfamily/Ribonuclease H"/>
    <property type="match status" value="1"/>
</dbReference>
<dbReference type="RefSeq" id="WP_230496515.1">
    <property type="nucleotide sequence ID" value="NZ_CAKJTG010000009.1"/>
</dbReference>
<dbReference type="Gene3D" id="3.40.50.300">
    <property type="entry name" value="P-loop containing nucleotide triphosphate hydrolases"/>
    <property type="match status" value="2"/>
</dbReference>
<dbReference type="GO" id="GO:0006260">
    <property type="term" value="P:DNA replication"/>
    <property type="evidence" value="ECO:0007669"/>
    <property type="project" value="InterPro"/>
</dbReference>
<evidence type="ECO:0000259" key="10">
    <source>
        <dbReference type="PROSITE" id="PS51193"/>
    </source>
</evidence>
<dbReference type="EMBL" id="CAKJTG010000009">
    <property type="protein sequence ID" value="CAG9608278.1"/>
    <property type="molecule type" value="Genomic_DNA"/>
</dbReference>
<dbReference type="SUPFAM" id="SSF53098">
    <property type="entry name" value="Ribonuclease H-like"/>
    <property type="match status" value="1"/>
</dbReference>
<sequence length="926" mass="106951">MNNKFVVIDLETTGNSPKKGDKIIQFAAVVIENGKIVDRFSSLINPKMKIPIFIEELTGINDEMVINAPYFEELAGKIQTLLEDAYFVAHNVLFDLSFLQEELLYANQDGFYGSVIDTVEMARFLFPTIDSYKLNDLANLLGFSHNRPHQADSDAEVTAELLLYFLNRMESIPLTTCKQLSELSGGLKSDIQLLFEDLLEVKSLKMEKWPNHLEKVNGLIIYKSNFINEKNSNTEVNEYLFPKSDLDKNLQLKQSIQQYQKREGQFLMMNEIFDAFTHHNHLVLEAGTGIGKTLGYLLPAAYFSKATGNKVMISTYTTQLQSQLLEKDIPLLNKILPFKVSIALLKGKSHYISLSKFEKSLQDLEDNYDSCLTKMQILIWLLETETGDVDELNLSSGGQIFWNRVRHGQETRRGKDLWKERDFYLRAKQRVGEADLIITNHSLLLTDLTQSHQTLPEIDYLILDEGHHFHQVATKFLGSQLDYFGIRLLLNQFGLREQKQLLYKMEILLRSKKGTIDFKNIFLILSDLFFEMDEFFKAVRIYVKKVSKLEPTYKISQRLNRQNQDFKHLLHSAERFSFKMKELIDSIEFIPSLIACSLSEKDYLLIEEFNHLEQEITRVRENIKRIFINATEQDVAWIDIDFRSYQNATTIYLQPVSISQPLQELFFDNKKSVIITSATLSVENQFSYILNELGMKESTRTITVPSPFDYRNKVKVFVPVDLPDIRSVSNEEYVVAITEQIISIAEETKGRILLLFTAQDMLRKTFTLMKESGLLEDYALIAQGITSGSRSRLTRNFQKFDKAILFGTSSFWEGIDIPGEDLSCLIMVRLPFTPPDDPFMQAKCDEARRLGGNAFIEVSLPDAVLKFKQGFGRLIRTEQDKGVFIIFDRRIVTEKYGKSFFNSIPEVDVIQRKNEEILKEIRYWLP</sequence>
<dbReference type="InterPro" id="IPR045028">
    <property type="entry name" value="DinG/Rad3-like"/>
</dbReference>
<dbReference type="SUPFAM" id="SSF52540">
    <property type="entry name" value="P-loop containing nucleoside triphosphate hydrolases"/>
    <property type="match status" value="2"/>
</dbReference>
<comment type="catalytic activity">
    <reaction evidence="7">
        <text>ATP + H2O = ADP + phosphate + H(+)</text>
        <dbReference type="Rhea" id="RHEA:13065"/>
        <dbReference type="ChEBI" id="CHEBI:15377"/>
        <dbReference type="ChEBI" id="CHEBI:15378"/>
        <dbReference type="ChEBI" id="CHEBI:30616"/>
        <dbReference type="ChEBI" id="CHEBI:43474"/>
        <dbReference type="ChEBI" id="CHEBI:456216"/>
        <dbReference type="EC" id="5.6.2.3"/>
    </reaction>
</comment>
<dbReference type="InterPro" id="IPR013520">
    <property type="entry name" value="Ribonucl_H"/>
</dbReference>
<dbReference type="InterPro" id="IPR006310">
    <property type="entry name" value="DinG"/>
</dbReference>
<evidence type="ECO:0000256" key="6">
    <source>
        <dbReference type="ARBA" id="ARBA00022840"/>
    </source>
</evidence>
<evidence type="ECO:0000256" key="8">
    <source>
        <dbReference type="HAMAP-Rule" id="MF_02206"/>
    </source>
</evidence>
<dbReference type="NCBIfam" id="NF005981">
    <property type="entry name" value="PRK08074.1"/>
    <property type="match status" value="1"/>
</dbReference>
<evidence type="ECO:0000256" key="1">
    <source>
        <dbReference type="ARBA" id="ARBA00001966"/>
    </source>
</evidence>
<dbReference type="EC" id="3.1.-.-" evidence="8 9"/>
<organism evidence="11 12">
    <name type="scientific">Pseudoneobacillus rhizosphaerae</name>
    <dbReference type="NCBI Taxonomy" id="2880968"/>
    <lineage>
        <taxon>Bacteria</taxon>
        <taxon>Bacillati</taxon>
        <taxon>Bacillota</taxon>
        <taxon>Bacilli</taxon>
        <taxon>Bacillales</taxon>
        <taxon>Bacillaceae</taxon>
        <taxon>Pseudoneobacillus</taxon>
    </lineage>
</organism>
<dbReference type="InterPro" id="IPR036397">
    <property type="entry name" value="RNaseH_sf"/>
</dbReference>
<evidence type="ECO:0000256" key="3">
    <source>
        <dbReference type="ARBA" id="ARBA00022741"/>
    </source>
</evidence>
<dbReference type="PANTHER" id="PTHR11472">
    <property type="entry name" value="DNA REPAIR DEAD HELICASE RAD3/XP-D SUBFAMILY MEMBER"/>
    <property type="match status" value="1"/>
</dbReference>
<evidence type="ECO:0000256" key="9">
    <source>
        <dbReference type="RuleBase" id="RU364106"/>
    </source>
</evidence>
<dbReference type="GO" id="GO:0043139">
    <property type="term" value="F:5'-3' DNA helicase activity"/>
    <property type="evidence" value="ECO:0007669"/>
    <property type="project" value="UniProtKB-EC"/>
</dbReference>